<sequence length="443" mass="48412">MRNWVQRHKKKIKRGLIVILVLAAALYGICFYMSYKAADIFNKTVAERQLFPGTVTVERLTATPGGTVSFENLLWVDEDGHKLVQVPEGEFTVKIRDILTGRIGTQTLETVTLNNAYLHLIFNDKMELQHIKSHPGDGEKSGKKVIEITGPKGNRPFDSHIELHHSVIEAESPYRHFTMEDVDLVADIHTKGKTDINLQAGPFSGTVAAKSLRIRGSIDFAPETPQYDLFLLLTECNPKSLGAGLDIDDPATISADIKGPLDKPVIDGILTMDKLDITTLVFTDVKGQVHYEKGILDISDVTAGVFGGSMKGQGHVNLDNKSYTADIVGTGLQGSIAAHDLFLRSDVDLNLHMEENRTAGTKAIYGDFQAGPGRYHGLPFRGISGSFAQDGKNLHFQDVVVSMFFGDVSTNALSIVDGKVHMGTIHVDYKDGSHSHHKGPGSN</sequence>
<comment type="caution">
    <text evidence="2">The sequence shown here is derived from an EMBL/GenBank/DDBJ whole genome shotgun (WGS) entry which is preliminary data.</text>
</comment>
<protein>
    <submittedName>
        <fullName evidence="2">AsmA family protein</fullName>
    </submittedName>
</protein>
<gene>
    <name evidence="2" type="ORF">NE675_02375</name>
</gene>
<name>A0ABT1SRD8_9FIRM</name>
<evidence type="ECO:0000256" key="1">
    <source>
        <dbReference type="SAM" id="Phobius"/>
    </source>
</evidence>
<feature type="transmembrane region" description="Helical" evidence="1">
    <location>
        <begin position="12"/>
        <end position="35"/>
    </location>
</feature>
<dbReference type="RefSeq" id="WP_227163105.1">
    <property type="nucleotide sequence ID" value="NZ_JAJCIO010000002.1"/>
</dbReference>
<organism evidence="2 3">
    <name type="scientific">Megasphaera massiliensis</name>
    <dbReference type="NCBI Taxonomy" id="1232428"/>
    <lineage>
        <taxon>Bacteria</taxon>
        <taxon>Bacillati</taxon>
        <taxon>Bacillota</taxon>
        <taxon>Negativicutes</taxon>
        <taxon>Veillonellales</taxon>
        <taxon>Veillonellaceae</taxon>
        <taxon>Megasphaera</taxon>
    </lineage>
</organism>
<evidence type="ECO:0000313" key="3">
    <source>
        <dbReference type="Proteomes" id="UP001206692"/>
    </source>
</evidence>
<proteinExistence type="predicted"/>
<dbReference type="EMBL" id="JANGEW010000002">
    <property type="protein sequence ID" value="MCQ5341885.1"/>
    <property type="molecule type" value="Genomic_DNA"/>
</dbReference>
<evidence type="ECO:0000313" key="2">
    <source>
        <dbReference type="EMBL" id="MCQ5341885.1"/>
    </source>
</evidence>
<keyword evidence="1" id="KW-0472">Membrane</keyword>
<dbReference type="Proteomes" id="UP001206692">
    <property type="component" value="Unassembled WGS sequence"/>
</dbReference>
<keyword evidence="1" id="KW-0812">Transmembrane</keyword>
<reference evidence="2 3" key="1">
    <citation type="submission" date="2022-06" db="EMBL/GenBank/DDBJ databases">
        <title>Isolation of gut microbiota from human fecal samples.</title>
        <authorList>
            <person name="Pamer E.G."/>
            <person name="Barat B."/>
            <person name="Waligurski E."/>
            <person name="Medina S."/>
            <person name="Paddock L."/>
            <person name="Mostad J."/>
        </authorList>
    </citation>
    <scope>NUCLEOTIDE SEQUENCE [LARGE SCALE GENOMIC DNA]</scope>
    <source>
        <strain evidence="2 3">DFI.1.1</strain>
    </source>
</reference>
<accession>A0ABT1SRD8</accession>
<keyword evidence="3" id="KW-1185">Reference proteome</keyword>
<keyword evidence="1" id="KW-1133">Transmembrane helix</keyword>